<dbReference type="Proteomes" id="UP000830434">
    <property type="component" value="Chromosome"/>
</dbReference>
<dbReference type="GeneID" id="72189361"/>
<accession>A0A8U0ILU1</accession>
<evidence type="ECO:0000313" key="1">
    <source>
        <dbReference type="EMBL" id="UPW01625.1"/>
    </source>
</evidence>
<reference evidence="1" key="1">
    <citation type="submission" date="2022-04" db="EMBL/GenBank/DDBJ databases">
        <title>Diverse halophilic archaea isolated from saline environments.</title>
        <authorList>
            <person name="Cui H.-L."/>
        </authorList>
    </citation>
    <scope>NUCLEOTIDE SEQUENCE</scope>
    <source>
        <strain evidence="1">XZYJT40</strain>
    </source>
</reference>
<dbReference type="AlphaFoldDB" id="A0A8U0ILU1"/>
<protein>
    <submittedName>
        <fullName evidence="1">Uncharacterized protein</fullName>
    </submittedName>
</protein>
<sequence>MRVTTALKGLGAAAVGVGATAAVGRARFDRETAALTDELLADAEGRPERAVAGERRIVTDTDRTVTDDDLTGLPDPVGDYLDHAIRDGRSYVRAVRLEQRGEFRLGGADAPWKPLEATQRFTVRPPGFVWDATVELAPFVPIRAVDAYVGGTGSLRAAVFGALPVANADPGPALDEGELLRYLAETVWFPTALVPGEGVEWEARGDDSALATVEHGDATASAVFHFGDDHRVERIAAERPRATDDGSYERTAWTVRLRDYRERNDLLVPTEGEVEWNLPDGDLSYWRATVTDVEHHPAE</sequence>
<dbReference type="EMBL" id="CP096658">
    <property type="protein sequence ID" value="UPW01625.1"/>
    <property type="molecule type" value="Genomic_DNA"/>
</dbReference>
<evidence type="ECO:0000313" key="2">
    <source>
        <dbReference type="Proteomes" id="UP000830434"/>
    </source>
</evidence>
<name>A0A8U0ILU1_9EURY</name>
<dbReference type="RefSeq" id="WP_248656023.1">
    <property type="nucleotide sequence ID" value="NZ_CP096658.1"/>
</dbReference>
<gene>
    <name evidence="1" type="ORF">M0R88_05860</name>
</gene>
<proteinExistence type="predicted"/>
<keyword evidence="2" id="KW-1185">Reference proteome</keyword>
<dbReference type="InterPro" id="IPR046674">
    <property type="entry name" value="DUF6544"/>
</dbReference>
<dbReference type="Pfam" id="PF20181">
    <property type="entry name" value="DUF6544"/>
    <property type="match status" value="1"/>
</dbReference>
<organism evidence="1 2">
    <name type="scientific">Halorussus gelatinilyticus</name>
    <dbReference type="NCBI Taxonomy" id="2937524"/>
    <lineage>
        <taxon>Archaea</taxon>
        <taxon>Methanobacteriati</taxon>
        <taxon>Methanobacteriota</taxon>
        <taxon>Stenosarchaea group</taxon>
        <taxon>Halobacteria</taxon>
        <taxon>Halobacteriales</taxon>
        <taxon>Haladaptataceae</taxon>
        <taxon>Halorussus</taxon>
    </lineage>
</organism>
<dbReference type="KEGG" id="haxz:M0R88_05860"/>